<name>A0ABV7TMJ3_9RHOB</name>
<sequence length="135" mass="15037">MAVHTYRHQTSFGDCDPAGIVYYPNICKWLDATFHDWIRQHGGHSVLCEKIGSVGLGLMEVRVKFRSPIRDGDALDIVLARCDWSAKSLSVHYAVMNGERVCAEGIETRGVFVDRDGRMAAGDTNALRAILDNDR</sequence>
<dbReference type="EMBL" id="JBHRXI010000017">
    <property type="protein sequence ID" value="MFC3615398.1"/>
    <property type="molecule type" value="Genomic_DNA"/>
</dbReference>
<accession>A0ABV7TMJ3</accession>
<dbReference type="RefSeq" id="WP_386736672.1">
    <property type="nucleotide sequence ID" value="NZ_JBHRXI010000017.1"/>
</dbReference>
<comment type="caution">
    <text evidence="1">The sequence shown here is derived from an EMBL/GenBank/DDBJ whole genome shotgun (WGS) entry which is preliminary data.</text>
</comment>
<dbReference type="SUPFAM" id="SSF54637">
    <property type="entry name" value="Thioesterase/thiol ester dehydrase-isomerase"/>
    <property type="match status" value="1"/>
</dbReference>
<dbReference type="Gene3D" id="3.10.129.10">
    <property type="entry name" value="Hotdog Thioesterase"/>
    <property type="match status" value="1"/>
</dbReference>
<dbReference type="InterPro" id="IPR029069">
    <property type="entry name" value="HotDog_dom_sf"/>
</dbReference>
<evidence type="ECO:0000313" key="1">
    <source>
        <dbReference type="EMBL" id="MFC3615398.1"/>
    </source>
</evidence>
<dbReference type="GO" id="GO:0016787">
    <property type="term" value="F:hydrolase activity"/>
    <property type="evidence" value="ECO:0007669"/>
    <property type="project" value="UniProtKB-KW"/>
</dbReference>
<dbReference type="EC" id="3.1.2.-" evidence="1"/>
<organism evidence="1 2">
    <name type="scientific">Lutimaribacter marinistellae</name>
    <dbReference type="NCBI Taxonomy" id="1820329"/>
    <lineage>
        <taxon>Bacteria</taxon>
        <taxon>Pseudomonadati</taxon>
        <taxon>Pseudomonadota</taxon>
        <taxon>Alphaproteobacteria</taxon>
        <taxon>Rhodobacterales</taxon>
        <taxon>Roseobacteraceae</taxon>
        <taxon>Lutimaribacter</taxon>
    </lineage>
</organism>
<reference evidence="2" key="1">
    <citation type="journal article" date="2019" name="Int. J. Syst. Evol. Microbiol.">
        <title>The Global Catalogue of Microorganisms (GCM) 10K type strain sequencing project: providing services to taxonomists for standard genome sequencing and annotation.</title>
        <authorList>
            <consortium name="The Broad Institute Genomics Platform"/>
            <consortium name="The Broad Institute Genome Sequencing Center for Infectious Disease"/>
            <person name="Wu L."/>
            <person name="Ma J."/>
        </authorList>
    </citation>
    <scope>NUCLEOTIDE SEQUENCE [LARGE SCALE GENOMIC DNA]</scope>
    <source>
        <strain evidence="2">KCTC 42911</strain>
    </source>
</reference>
<keyword evidence="2" id="KW-1185">Reference proteome</keyword>
<protein>
    <submittedName>
        <fullName evidence="1">Acyl-CoA thioesterase</fullName>
        <ecNumber evidence="1">3.1.2.-</ecNumber>
    </submittedName>
</protein>
<proteinExistence type="predicted"/>
<dbReference type="CDD" id="cd00586">
    <property type="entry name" value="4HBT"/>
    <property type="match status" value="1"/>
</dbReference>
<keyword evidence="1" id="KW-0378">Hydrolase</keyword>
<gene>
    <name evidence="1" type="ORF">ACFORG_16700</name>
</gene>
<dbReference type="Pfam" id="PF13279">
    <property type="entry name" value="4HBT_2"/>
    <property type="match status" value="1"/>
</dbReference>
<dbReference type="Proteomes" id="UP001595629">
    <property type="component" value="Unassembled WGS sequence"/>
</dbReference>
<evidence type="ECO:0000313" key="2">
    <source>
        <dbReference type="Proteomes" id="UP001595629"/>
    </source>
</evidence>